<dbReference type="CDD" id="cd16531">
    <property type="entry name" value="RING-HC_RING1-like"/>
    <property type="match status" value="1"/>
</dbReference>
<evidence type="ECO:0000256" key="3">
    <source>
        <dbReference type="ARBA" id="ARBA00012483"/>
    </source>
</evidence>
<evidence type="ECO:0000256" key="9">
    <source>
        <dbReference type="SAM" id="MobiDB-lite"/>
    </source>
</evidence>
<feature type="compositionally biased region" description="Low complexity" evidence="9">
    <location>
        <begin position="657"/>
        <end position="669"/>
    </location>
</feature>
<name>A0ABQ8USS1_9EUKA</name>
<evidence type="ECO:0000259" key="10">
    <source>
        <dbReference type="PROSITE" id="PS50089"/>
    </source>
</evidence>
<feature type="region of interest" description="Disordered" evidence="9">
    <location>
        <begin position="158"/>
        <end position="193"/>
    </location>
</feature>
<dbReference type="PANTHER" id="PTHR46076:SF3">
    <property type="entry name" value="E3 UBIQUITIN-PROTEIN LIGASE RING1"/>
    <property type="match status" value="1"/>
</dbReference>
<evidence type="ECO:0000313" key="11">
    <source>
        <dbReference type="EMBL" id="KAJ4460580.1"/>
    </source>
</evidence>
<dbReference type="Gene3D" id="3.30.40.10">
    <property type="entry name" value="Zinc/RING finger domain, C3HC4 (zinc finger)"/>
    <property type="match status" value="1"/>
</dbReference>
<feature type="region of interest" description="Disordered" evidence="9">
    <location>
        <begin position="210"/>
        <end position="283"/>
    </location>
</feature>
<feature type="region of interest" description="Disordered" evidence="9">
    <location>
        <begin position="425"/>
        <end position="687"/>
    </location>
</feature>
<dbReference type="InterPro" id="IPR017907">
    <property type="entry name" value="Znf_RING_CS"/>
</dbReference>
<feature type="domain" description="RING-type" evidence="10">
    <location>
        <begin position="23"/>
        <end position="64"/>
    </location>
</feature>
<keyword evidence="4" id="KW-0808">Transferase</keyword>
<comment type="catalytic activity">
    <reaction evidence="1">
        <text>S-ubiquitinyl-[E2 ubiquitin-conjugating enzyme]-L-cysteine + [acceptor protein]-L-lysine = [E2 ubiquitin-conjugating enzyme]-L-cysteine + N(6)-ubiquitinyl-[acceptor protein]-L-lysine.</text>
        <dbReference type="EC" id="2.3.2.27"/>
    </reaction>
</comment>
<accession>A0ABQ8USS1</accession>
<organism evidence="11 12">
    <name type="scientific">Paratrimastix pyriformis</name>
    <dbReference type="NCBI Taxonomy" id="342808"/>
    <lineage>
        <taxon>Eukaryota</taxon>
        <taxon>Metamonada</taxon>
        <taxon>Preaxostyla</taxon>
        <taxon>Paratrimastigidae</taxon>
        <taxon>Paratrimastix</taxon>
    </lineage>
</organism>
<dbReference type="InterPro" id="IPR013083">
    <property type="entry name" value="Znf_RING/FYVE/PHD"/>
</dbReference>
<evidence type="ECO:0000256" key="1">
    <source>
        <dbReference type="ARBA" id="ARBA00000900"/>
    </source>
</evidence>
<comment type="caution">
    <text evidence="11">The sequence shown here is derived from an EMBL/GenBank/DDBJ whole genome shotgun (WGS) entry which is preliminary data.</text>
</comment>
<evidence type="ECO:0000313" key="12">
    <source>
        <dbReference type="Proteomes" id="UP001141327"/>
    </source>
</evidence>
<dbReference type="Proteomes" id="UP001141327">
    <property type="component" value="Unassembled WGS sequence"/>
</dbReference>
<dbReference type="SUPFAM" id="SSF57850">
    <property type="entry name" value="RING/U-box"/>
    <property type="match status" value="1"/>
</dbReference>
<evidence type="ECO:0000256" key="2">
    <source>
        <dbReference type="ARBA" id="ARBA00004906"/>
    </source>
</evidence>
<gene>
    <name evidence="11" type="ORF">PAPYR_3214</name>
</gene>
<evidence type="ECO:0000256" key="7">
    <source>
        <dbReference type="ARBA" id="ARBA00022833"/>
    </source>
</evidence>
<dbReference type="InterPro" id="IPR001841">
    <property type="entry name" value="Znf_RING"/>
</dbReference>
<evidence type="ECO:0000256" key="8">
    <source>
        <dbReference type="PROSITE-ProRule" id="PRU00175"/>
    </source>
</evidence>
<dbReference type="EMBL" id="JAPMOS010000012">
    <property type="protein sequence ID" value="KAJ4460580.1"/>
    <property type="molecule type" value="Genomic_DNA"/>
</dbReference>
<reference evidence="11" key="1">
    <citation type="journal article" date="2022" name="bioRxiv">
        <title>Genomics of Preaxostyla Flagellates Illuminates Evolutionary Transitions and the Path Towards Mitochondrial Loss.</title>
        <authorList>
            <person name="Novak L.V.F."/>
            <person name="Treitli S.C."/>
            <person name="Pyrih J."/>
            <person name="Halakuc P."/>
            <person name="Pipaliya S.V."/>
            <person name="Vacek V."/>
            <person name="Brzon O."/>
            <person name="Soukal P."/>
            <person name="Eme L."/>
            <person name="Dacks J.B."/>
            <person name="Karnkowska A."/>
            <person name="Elias M."/>
            <person name="Hampl V."/>
        </authorList>
    </citation>
    <scope>NUCLEOTIDE SEQUENCE</scope>
    <source>
        <strain evidence="11">RCP-MX</strain>
    </source>
</reference>
<dbReference type="PROSITE" id="PS50089">
    <property type="entry name" value="ZF_RING_2"/>
    <property type="match status" value="1"/>
</dbReference>
<evidence type="ECO:0000256" key="4">
    <source>
        <dbReference type="ARBA" id="ARBA00022679"/>
    </source>
</evidence>
<keyword evidence="12" id="KW-1185">Reference proteome</keyword>
<dbReference type="PROSITE" id="PS00518">
    <property type="entry name" value="ZF_RING_1"/>
    <property type="match status" value="1"/>
</dbReference>
<feature type="compositionally biased region" description="Acidic residues" evidence="9">
    <location>
        <begin position="606"/>
        <end position="615"/>
    </location>
</feature>
<dbReference type="InterPro" id="IPR043540">
    <property type="entry name" value="RING1/RING2"/>
</dbReference>
<keyword evidence="6 8" id="KW-0863">Zinc-finger</keyword>
<feature type="compositionally biased region" description="Pro residues" evidence="9">
    <location>
        <begin position="213"/>
        <end position="239"/>
    </location>
</feature>
<feature type="compositionally biased region" description="Low complexity" evidence="9">
    <location>
        <begin position="551"/>
        <end position="571"/>
    </location>
</feature>
<dbReference type="PANTHER" id="PTHR46076">
    <property type="entry name" value="E3 UBIQUITIN-PROTEIN LIGASE RING1 / RING 2 FAMILY MEMBER"/>
    <property type="match status" value="1"/>
</dbReference>
<keyword evidence="5" id="KW-0479">Metal-binding</keyword>
<dbReference type="Pfam" id="PF13923">
    <property type="entry name" value="zf-C3HC4_2"/>
    <property type="match status" value="1"/>
</dbReference>
<feature type="compositionally biased region" description="Low complexity" evidence="9">
    <location>
        <begin position="515"/>
        <end position="534"/>
    </location>
</feature>
<protein>
    <recommendedName>
        <fullName evidence="3">RING-type E3 ubiquitin transferase</fullName>
        <ecNumber evidence="3">2.3.2.27</ecNumber>
    </recommendedName>
</protein>
<sequence length="763" mass="78173">MILNPRSGTITEVVKQLGREFTCPICLEIIQKCTLVKACLHRFCYDCIGRSIRLGGKKTCPSCRAPLHSTRDLERDTHFDLLIATVLTDVSSARTAMDEETLRQAAALDLAALQTEMREAMERQIETKGIKLAIDLLPSMEPLSQDIILLASPERRLSPAGAAGEPVAPRHELPPTGSVSTTGPAAEADEQESIVSGLGADESQPILLESQPLPAPTAPTAPPALPVPAPAAPVPPGASPAPSLSGSLSASPTASPRCGIVRRRRSRVARTGGGPLVPAGMAGPSPTPCFTMPSRLPSAGPGGGPSVVVAPMPTRPLARTLSASATTAGALAEAALRRRGAEDDDEDLGLDMLTASAPLLAVPPRRREPDMPASILEAMGALSQHAARRRGRVGAAGSARFGMAGSLAWALEAAASSPAGSASLAAAAAPGGLPPSLPGPEDEQPAGQQPGGGERPPSPDTSLPVVLCSQPASTPTSPRPPPTATATAPAPAPAPASKGRRGRSRKLPTAPSSEAPVPVKTATKAKAAAAAAPKKATRGRRRKAAEDTPTAVEEQPSAAAPAADAGEPSSSLTSPRKHGRGRSSARKAAGTGAPGSASEEAKASGAEEEEEDEEGQPPAAPPVPMKDGRVWVDITAPTGPPTPTPPARRGGKRTRGGRSPAPAASASPPRVLRSTAPPAGTPSGQPPVVFQLVRRHKSLLPEMPRNMRQWAAAYEATAAQVAQSDGTYEHVTSKMVMGVVKALYGGGERTPFTLHYHIKGEFG</sequence>
<comment type="pathway">
    <text evidence="2">Protein modification; protein ubiquitination.</text>
</comment>
<evidence type="ECO:0000256" key="5">
    <source>
        <dbReference type="ARBA" id="ARBA00022723"/>
    </source>
</evidence>
<dbReference type="SMART" id="SM00184">
    <property type="entry name" value="RING"/>
    <property type="match status" value="1"/>
</dbReference>
<feature type="compositionally biased region" description="Basic residues" evidence="9">
    <location>
        <begin position="575"/>
        <end position="585"/>
    </location>
</feature>
<feature type="compositionally biased region" description="Low complexity" evidence="9">
    <location>
        <begin position="240"/>
        <end position="259"/>
    </location>
</feature>
<evidence type="ECO:0000256" key="6">
    <source>
        <dbReference type="ARBA" id="ARBA00022771"/>
    </source>
</evidence>
<dbReference type="EC" id="2.3.2.27" evidence="3"/>
<proteinExistence type="predicted"/>
<keyword evidence="7" id="KW-0862">Zinc</keyword>